<comment type="subcellular location">
    <subcellularLocation>
        <location evidence="1">Membrane</location>
        <topology evidence="1">Multi-pass membrane protein</topology>
    </subcellularLocation>
</comment>
<keyword evidence="5 6" id="KW-0472">Membrane</keyword>
<evidence type="ECO:0000256" key="3">
    <source>
        <dbReference type="ARBA" id="ARBA00022692"/>
    </source>
</evidence>
<protein>
    <submittedName>
        <fullName evidence="8">EamA family transporter</fullName>
    </submittedName>
</protein>
<feature type="transmembrane region" description="Helical" evidence="6">
    <location>
        <begin position="72"/>
        <end position="91"/>
    </location>
</feature>
<feature type="domain" description="EamA" evidence="7">
    <location>
        <begin position="165"/>
        <end position="300"/>
    </location>
</feature>
<dbReference type="EMBL" id="JBIPKE010000012">
    <property type="protein sequence ID" value="MFH6982650.1"/>
    <property type="molecule type" value="Genomic_DNA"/>
</dbReference>
<dbReference type="PANTHER" id="PTHR32322:SF2">
    <property type="entry name" value="EAMA DOMAIN-CONTAINING PROTEIN"/>
    <property type="match status" value="1"/>
</dbReference>
<dbReference type="RefSeq" id="WP_395416330.1">
    <property type="nucleotide sequence ID" value="NZ_JBIPKE010000012.1"/>
</dbReference>
<dbReference type="SUPFAM" id="SSF103481">
    <property type="entry name" value="Multidrug resistance efflux transporter EmrE"/>
    <property type="match status" value="2"/>
</dbReference>
<dbReference type="InterPro" id="IPR037185">
    <property type="entry name" value="EmrE-like"/>
</dbReference>
<feature type="transmembrane region" description="Helical" evidence="6">
    <location>
        <begin position="127"/>
        <end position="145"/>
    </location>
</feature>
<accession>A0ABW7N5H4</accession>
<name>A0ABW7N5H4_9BACT</name>
<proteinExistence type="inferred from homology"/>
<gene>
    <name evidence="8" type="ORF">ACHKAR_04325</name>
</gene>
<reference evidence="8 9" key="1">
    <citation type="journal article" date="2013" name="Int. J. Syst. Evol. Microbiol.">
        <title>Marinoscillum luteum sp. nov., isolated from marine sediment.</title>
        <authorList>
            <person name="Cha I.T."/>
            <person name="Park S.J."/>
            <person name="Kim S.J."/>
            <person name="Kim J.G."/>
            <person name="Jung M.Y."/>
            <person name="Shin K.S."/>
            <person name="Kwon K.K."/>
            <person name="Yang S.H."/>
            <person name="Seo Y.S."/>
            <person name="Rhee S.K."/>
        </authorList>
    </citation>
    <scope>NUCLEOTIDE SEQUENCE [LARGE SCALE GENOMIC DNA]</scope>
    <source>
        <strain evidence="8 9">KCTC 23939</strain>
    </source>
</reference>
<feature type="transmembrane region" description="Helical" evidence="6">
    <location>
        <begin position="40"/>
        <end position="60"/>
    </location>
</feature>
<sequence length="314" mass="34409">MTKKALSYRFLIMLAFLCIYLIWGTTYLAIVVGLEGFPPFLMASIRFLVAGLMLVSYSLFKGEGFPKKSSLIKNAFIALVVLAGGQGLLIWSEQHIASGYASVLVATLPIWFVVMDKKHWKLYFSNPYILSGVALGFAGIIILFRDKLTEPLPAAQIHLQLVASVAVLFGAMCWVVGTLYHRSRPAPGTLYQNLGWQLLCGAVICLLISLSMNELDTFAWSQTDLTSWSAVLYLSVAGSIMAYIAYTWLLNEMPSAIVGTYAYINPVVAVFLGWLLVGEVITTPQMVGMLIILVSAVLINLNRGKIKPVAKAKA</sequence>
<keyword evidence="3 6" id="KW-0812">Transmembrane</keyword>
<dbReference type="InterPro" id="IPR050638">
    <property type="entry name" value="AA-Vitamin_Transporters"/>
</dbReference>
<keyword evidence="4 6" id="KW-1133">Transmembrane helix</keyword>
<dbReference type="Gene3D" id="1.10.3730.20">
    <property type="match status" value="1"/>
</dbReference>
<feature type="domain" description="EamA" evidence="7">
    <location>
        <begin position="12"/>
        <end position="144"/>
    </location>
</feature>
<keyword evidence="9" id="KW-1185">Reference proteome</keyword>
<feature type="transmembrane region" description="Helical" evidence="6">
    <location>
        <begin position="12"/>
        <end position="34"/>
    </location>
</feature>
<evidence type="ECO:0000256" key="1">
    <source>
        <dbReference type="ARBA" id="ARBA00004141"/>
    </source>
</evidence>
<feature type="transmembrane region" description="Helical" evidence="6">
    <location>
        <begin position="256"/>
        <end position="277"/>
    </location>
</feature>
<evidence type="ECO:0000256" key="4">
    <source>
        <dbReference type="ARBA" id="ARBA00022989"/>
    </source>
</evidence>
<dbReference type="Pfam" id="PF00892">
    <property type="entry name" value="EamA"/>
    <property type="match status" value="2"/>
</dbReference>
<feature type="transmembrane region" description="Helical" evidence="6">
    <location>
        <begin position="97"/>
        <end position="115"/>
    </location>
</feature>
<evidence type="ECO:0000313" key="9">
    <source>
        <dbReference type="Proteomes" id="UP001610063"/>
    </source>
</evidence>
<evidence type="ECO:0000256" key="5">
    <source>
        <dbReference type="ARBA" id="ARBA00023136"/>
    </source>
</evidence>
<dbReference type="Proteomes" id="UP001610063">
    <property type="component" value="Unassembled WGS sequence"/>
</dbReference>
<evidence type="ECO:0000259" key="7">
    <source>
        <dbReference type="Pfam" id="PF00892"/>
    </source>
</evidence>
<dbReference type="PANTHER" id="PTHR32322">
    <property type="entry name" value="INNER MEMBRANE TRANSPORTER"/>
    <property type="match status" value="1"/>
</dbReference>
<dbReference type="InterPro" id="IPR000620">
    <property type="entry name" value="EamA_dom"/>
</dbReference>
<evidence type="ECO:0000256" key="6">
    <source>
        <dbReference type="SAM" id="Phobius"/>
    </source>
</evidence>
<comment type="similarity">
    <text evidence="2">Belongs to the EamA transporter family.</text>
</comment>
<feature type="transmembrane region" description="Helical" evidence="6">
    <location>
        <begin position="230"/>
        <end position="249"/>
    </location>
</feature>
<feature type="transmembrane region" description="Helical" evidence="6">
    <location>
        <begin position="193"/>
        <end position="210"/>
    </location>
</feature>
<organism evidence="8 9">
    <name type="scientific">Marinoscillum luteum</name>
    <dbReference type="NCBI Taxonomy" id="861051"/>
    <lineage>
        <taxon>Bacteria</taxon>
        <taxon>Pseudomonadati</taxon>
        <taxon>Bacteroidota</taxon>
        <taxon>Cytophagia</taxon>
        <taxon>Cytophagales</taxon>
        <taxon>Reichenbachiellaceae</taxon>
        <taxon>Marinoscillum</taxon>
    </lineage>
</organism>
<comment type="caution">
    <text evidence="8">The sequence shown here is derived from an EMBL/GenBank/DDBJ whole genome shotgun (WGS) entry which is preliminary data.</text>
</comment>
<feature type="transmembrane region" description="Helical" evidence="6">
    <location>
        <begin position="157"/>
        <end position="181"/>
    </location>
</feature>
<evidence type="ECO:0000313" key="8">
    <source>
        <dbReference type="EMBL" id="MFH6982650.1"/>
    </source>
</evidence>
<feature type="transmembrane region" description="Helical" evidence="6">
    <location>
        <begin position="283"/>
        <end position="301"/>
    </location>
</feature>
<evidence type="ECO:0000256" key="2">
    <source>
        <dbReference type="ARBA" id="ARBA00007362"/>
    </source>
</evidence>